<evidence type="ECO:0000313" key="1">
    <source>
        <dbReference type="EMBL" id="MCW8109591.1"/>
    </source>
</evidence>
<dbReference type="Proteomes" id="UP001142810">
    <property type="component" value="Unassembled WGS sequence"/>
</dbReference>
<dbReference type="Pfam" id="PF09652">
    <property type="entry name" value="Cas_VVA1548"/>
    <property type="match status" value="1"/>
</dbReference>
<dbReference type="EMBL" id="JAPFRD010000011">
    <property type="protein sequence ID" value="MCW8109591.1"/>
    <property type="molecule type" value="Genomic_DNA"/>
</dbReference>
<name>A0ABT3PBW2_9ALTE</name>
<sequence length="648" mass="73681">MNQNTPKQAQFWFVSRHQGAADWIKQQGVHIDHFVQHLPDNSSLHAGDVVIGSLPPAKINELNRNGIRFFQLDVDLQENERGNELNADDLILNNARLTEYTSQRFSSTNGCEVIKGLQQQQRQSAPATHCFIVVSTFQNAANLPLILEHASTNDELLLLFTQQVKVQTERLQEVLARHGYSNVHTLPVPDSYKMLREHLLNKLAQINARQLCFIGNGGPKPLSQAIEDSVRHLPHTTYYCEQQPYYQTYNGSIFEAAGPQYFAAEKLSLEDILRLQGFTMEGVKDKGVQIWPANAAPSVKSQYGIDKNVTGNAHSVNFIKNHIKEQKALPWYETKTLSPSFYQQWQAKVQSLLDFLIQAINEYQNFTITALPVSEAFDKYLFDAFSRVGLHKPEYAYFTLDEWMKKSKHQLDLLTKAIISQLSTQFHELGLEHLVQTVNSNRAELLKKLQSCDQLTQLLGSYQNELKKRRKKGYPEHKLTFSMGFAMEDIVTQRVYHFLKANEALAKKVLNSAWVGVRSMPSSPDARKLVTAEFDILLVTKHASLIHLECKAAASTVKDLSARLTTIQQASSSLAKMYVVAPHYTDFPDASWTAMHQRLAEQQRQTRGQDFIPFTLPDQPERFAEHDEAAVPTFELSLEKLLKSMLIN</sequence>
<protein>
    <submittedName>
        <fullName evidence="1">CRISPR-associated protein Csx16</fullName>
    </submittedName>
</protein>
<dbReference type="RefSeq" id="WP_265618381.1">
    <property type="nucleotide sequence ID" value="NZ_JAPFRD010000011.1"/>
</dbReference>
<evidence type="ECO:0000313" key="2">
    <source>
        <dbReference type="Proteomes" id="UP001142810"/>
    </source>
</evidence>
<dbReference type="InterPro" id="IPR013443">
    <property type="entry name" value="CRISPR-assoc_prot_Csx16"/>
</dbReference>
<proteinExistence type="predicted"/>
<gene>
    <name evidence="1" type="primary">csx16</name>
    <name evidence="1" type="ORF">OPS25_13865</name>
</gene>
<organism evidence="1 2">
    <name type="scientific">Alteromonas aquimaris</name>
    <dbReference type="NCBI Taxonomy" id="2998417"/>
    <lineage>
        <taxon>Bacteria</taxon>
        <taxon>Pseudomonadati</taxon>
        <taxon>Pseudomonadota</taxon>
        <taxon>Gammaproteobacteria</taxon>
        <taxon>Alteromonadales</taxon>
        <taxon>Alteromonadaceae</taxon>
        <taxon>Alteromonas/Salinimonas group</taxon>
        <taxon>Alteromonas</taxon>
    </lineage>
</organism>
<dbReference type="Gene3D" id="3.40.50.10770">
    <property type="entry name" value="Hypothetical protein VC1899 like domain (Restriction endonuclease-like)"/>
    <property type="match status" value="1"/>
</dbReference>
<comment type="caution">
    <text evidence="1">The sequence shown here is derived from an EMBL/GenBank/DDBJ whole genome shotgun (WGS) entry which is preliminary data.</text>
</comment>
<reference evidence="1" key="1">
    <citation type="submission" date="2022-11" db="EMBL/GenBank/DDBJ databases">
        <title>Alteromonas sp. nov., isolated from sea water of the Qingdao.</title>
        <authorList>
            <person name="Wang Q."/>
        </authorList>
    </citation>
    <scope>NUCLEOTIDE SEQUENCE</scope>
    <source>
        <strain evidence="1">ASW11-7</strain>
    </source>
</reference>
<accession>A0ABT3PBW2</accession>
<keyword evidence="2" id="KW-1185">Reference proteome</keyword>
<dbReference type="NCBIfam" id="TIGR02620">
    <property type="entry name" value="cas_VVA1548"/>
    <property type="match status" value="1"/>
</dbReference>